<reference evidence="11" key="1">
    <citation type="submission" date="2018-07" db="EMBL/GenBank/DDBJ databases">
        <title>Comparative genomics of catfishes provides insights into carnivory and benthic adaptation.</title>
        <authorList>
            <person name="Zhang Y."/>
            <person name="Wang D."/>
            <person name="Peng Z."/>
            <person name="Zheng S."/>
            <person name="Shao F."/>
            <person name="Tao W."/>
        </authorList>
    </citation>
    <scope>NUCLEOTIDE SEQUENCE</scope>
    <source>
        <strain evidence="11">Chongqing</strain>
    </source>
</reference>
<dbReference type="AlphaFoldDB" id="A0AAD5A1C3"/>
<protein>
    <recommendedName>
        <fullName evidence="3">Protoheme IX farnesyltransferase, mitochondrial</fullName>
    </recommendedName>
    <alternativeName>
        <fullName evidence="9">Heme O synthase</fullName>
    </alternativeName>
</protein>
<dbReference type="CDD" id="cd13957">
    <property type="entry name" value="PT_UbiA_Cox10"/>
    <property type="match status" value="1"/>
</dbReference>
<dbReference type="GO" id="GO:0008495">
    <property type="term" value="F:protoheme IX farnesyltransferase activity"/>
    <property type="evidence" value="ECO:0007669"/>
    <property type="project" value="InterPro"/>
</dbReference>
<dbReference type="PANTHER" id="PTHR43448">
    <property type="entry name" value="PROTOHEME IX FARNESYLTRANSFERASE, MITOCHONDRIAL"/>
    <property type="match status" value="1"/>
</dbReference>
<dbReference type="EMBL" id="MU591762">
    <property type="protein sequence ID" value="KAI5607455.1"/>
    <property type="molecule type" value="Genomic_DNA"/>
</dbReference>
<feature type="region of interest" description="Disordered" evidence="10">
    <location>
        <begin position="56"/>
        <end position="75"/>
    </location>
</feature>
<evidence type="ECO:0000256" key="3">
    <source>
        <dbReference type="ARBA" id="ARBA00016335"/>
    </source>
</evidence>
<evidence type="ECO:0000256" key="10">
    <source>
        <dbReference type="SAM" id="MobiDB-lite"/>
    </source>
</evidence>
<dbReference type="InterPro" id="IPR044878">
    <property type="entry name" value="UbiA_sf"/>
</dbReference>
<feature type="non-terminal residue" evidence="11">
    <location>
        <position position="1"/>
    </location>
</feature>
<feature type="non-terminal residue" evidence="11">
    <location>
        <position position="433"/>
    </location>
</feature>
<keyword evidence="5" id="KW-0812">Transmembrane</keyword>
<proteinExistence type="inferred from homology"/>
<dbReference type="GO" id="GO:0005739">
    <property type="term" value="C:mitochondrion"/>
    <property type="evidence" value="ECO:0007669"/>
    <property type="project" value="TreeGrafter"/>
</dbReference>
<comment type="similarity">
    <text evidence="2">Belongs to the UbiA prenyltransferase family.</text>
</comment>
<name>A0AAD5A1C3_SILAS</name>
<comment type="caution">
    <text evidence="11">The sequence shown here is derived from an EMBL/GenBank/DDBJ whole genome shotgun (WGS) entry which is preliminary data.</text>
</comment>
<dbReference type="PANTHER" id="PTHR43448:SF2">
    <property type="entry name" value="PROTOHEME IX FARNESYLTRANSFERASE, MITOCHONDRIAL"/>
    <property type="match status" value="1"/>
</dbReference>
<comment type="subcellular location">
    <subcellularLocation>
        <location evidence="1">Membrane</location>
        <topology evidence="1">Multi-pass membrane protein</topology>
    </subcellularLocation>
</comment>
<keyword evidence="6" id="KW-1133">Transmembrane helix</keyword>
<evidence type="ECO:0000256" key="2">
    <source>
        <dbReference type="ARBA" id="ARBA00005985"/>
    </source>
</evidence>
<evidence type="ECO:0000256" key="8">
    <source>
        <dbReference type="ARBA" id="ARBA00023136"/>
    </source>
</evidence>
<keyword evidence="8" id="KW-0472">Membrane</keyword>
<dbReference type="GO" id="GO:0016020">
    <property type="term" value="C:membrane"/>
    <property type="evidence" value="ECO:0007669"/>
    <property type="project" value="UniProtKB-SubCell"/>
</dbReference>
<keyword evidence="12" id="KW-1185">Reference proteome</keyword>
<dbReference type="InterPro" id="IPR030470">
    <property type="entry name" value="UbiA_prenylTrfase_CS"/>
</dbReference>
<dbReference type="GO" id="GO:0006784">
    <property type="term" value="P:heme A biosynthetic process"/>
    <property type="evidence" value="ECO:0007669"/>
    <property type="project" value="TreeGrafter"/>
</dbReference>
<sequence length="433" mass="48246">GLIGAGVNPTRVINTPRTQRSIRTLVQLCRSDPAQWITFQHLRFLKRQYVKASGVLSQRTRPKQEPVSSTMEERDDPVLRQIQEVAHVKPVPAVTATRPGAEPEAVRQARIEARQWKELSVNFSELPGIYARLSKIKLTALVVTTAAAGYAMAPVPFDPITFTLATVGTGLSSCMANSINQYFEVPFDSNMSRTKNRPLVRGQISILLPIYPMSLLCTCPNHLNGAFLTLSPKRPTCAVPSHSQLNSYLTPSLIFFFSTCNDTYMTHSITYASDVLLSIDTRGRDGTQNSLFGALLLGAFLYSWQFPHFNALSWNLREDYSRGGYRMMSVTHPALCRRVALRHSVSLIGLSALGPVLDVTTWTFPLVSLPINLYISYLAFRFYQHGERQSARKLFFCSLWHLPMLLLLALTCKKPRPVEEAGPPGSTDTAIAL</sequence>
<evidence type="ECO:0000256" key="1">
    <source>
        <dbReference type="ARBA" id="ARBA00004141"/>
    </source>
</evidence>
<dbReference type="InterPro" id="IPR000537">
    <property type="entry name" value="UbiA_prenyltransferase"/>
</dbReference>
<keyword evidence="4" id="KW-0808">Transferase</keyword>
<dbReference type="PROSITE" id="PS00943">
    <property type="entry name" value="UBIA"/>
    <property type="match status" value="1"/>
</dbReference>
<dbReference type="Gene3D" id="1.10.357.140">
    <property type="entry name" value="UbiA prenyltransferase"/>
    <property type="match status" value="1"/>
</dbReference>
<accession>A0AAD5A1C3</accession>
<organism evidence="11 12">
    <name type="scientific">Silurus asotus</name>
    <name type="common">Amur catfish</name>
    <name type="synonym">Parasilurus asotus</name>
    <dbReference type="NCBI Taxonomy" id="30991"/>
    <lineage>
        <taxon>Eukaryota</taxon>
        <taxon>Metazoa</taxon>
        <taxon>Chordata</taxon>
        <taxon>Craniata</taxon>
        <taxon>Vertebrata</taxon>
        <taxon>Euteleostomi</taxon>
        <taxon>Actinopterygii</taxon>
        <taxon>Neopterygii</taxon>
        <taxon>Teleostei</taxon>
        <taxon>Ostariophysi</taxon>
        <taxon>Siluriformes</taxon>
        <taxon>Siluridae</taxon>
        <taxon>Silurus</taxon>
    </lineage>
</organism>
<dbReference type="Proteomes" id="UP001205998">
    <property type="component" value="Unassembled WGS sequence"/>
</dbReference>
<evidence type="ECO:0000256" key="4">
    <source>
        <dbReference type="ARBA" id="ARBA00022679"/>
    </source>
</evidence>
<evidence type="ECO:0000256" key="6">
    <source>
        <dbReference type="ARBA" id="ARBA00022989"/>
    </source>
</evidence>
<gene>
    <name evidence="11" type="ORF">C0J50_1766</name>
</gene>
<evidence type="ECO:0000256" key="7">
    <source>
        <dbReference type="ARBA" id="ARBA00023133"/>
    </source>
</evidence>
<dbReference type="InterPro" id="IPR006369">
    <property type="entry name" value="Protohaem_IX_farnesylTrfase"/>
</dbReference>
<evidence type="ECO:0000256" key="5">
    <source>
        <dbReference type="ARBA" id="ARBA00022692"/>
    </source>
</evidence>
<evidence type="ECO:0000313" key="12">
    <source>
        <dbReference type="Proteomes" id="UP001205998"/>
    </source>
</evidence>
<dbReference type="Pfam" id="PF01040">
    <property type="entry name" value="UbiA"/>
    <property type="match status" value="2"/>
</dbReference>
<keyword evidence="7" id="KW-0350">Heme biosynthesis</keyword>
<evidence type="ECO:0000313" key="11">
    <source>
        <dbReference type="EMBL" id="KAI5607455.1"/>
    </source>
</evidence>
<evidence type="ECO:0000256" key="9">
    <source>
        <dbReference type="ARBA" id="ARBA00030253"/>
    </source>
</evidence>